<comment type="caution">
    <text evidence="1">The sequence shown here is derived from an EMBL/GenBank/DDBJ whole genome shotgun (WGS) entry which is preliminary data.</text>
</comment>
<keyword evidence="4" id="KW-1185">Reference proteome</keyword>
<reference evidence="1" key="1">
    <citation type="submission" date="2021-02" db="EMBL/GenBank/DDBJ databases">
        <authorList>
            <person name="Dougan E. K."/>
            <person name="Rhodes N."/>
            <person name="Thang M."/>
            <person name="Chan C."/>
        </authorList>
    </citation>
    <scope>NUCLEOTIDE SEQUENCE</scope>
</reference>
<evidence type="ECO:0000313" key="4">
    <source>
        <dbReference type="Proteomes" id="UP000654075"/>
    </source>
</evidence>
<evidence type="ECO:0000313" key="3">
    <source>
        <dbReference type="EMBL" id="CAE8738780.1"/>
    </source>
</evidence>
<sequence>MAKPPTIWIGTNQAFLNDYAFQYHLISNSYYLCRTATETGLPNEVLFFVEVVNRGTIWHVACEGIIHANGSRMIRQPCFRTTEDFWEEGWHDWECNTNRSRSGTTSTASWNWDPAPTATSARVEVLSCETRIRS</sequence>
<organism evidence="1 4">
    <name type="scientific">Polarella glacialis</name>
    <name type="common">Dinoflagellate</name>
    <dbReference type="NCBI Taxonomy" id="89957"/>
    <lineage>
        <taxon>Eukaryota</taxon>
        <taxon>Sar</taxon>
        <taxon>Alveolata</taxon>
        <taxon>Dinophyceae</taxon>
        <taxon>Suessiales</taxon>
        <taxon>Suessiaceae</taxon>
        <taxon>Polarella</taxon>
    </lineage>
</organism>
<evidence type="ECO:0000313" key="1">
    <source>
        <dbReference type="EMBL" id="CAE8632724.1"/>
    </source>
</evidence>
<accession>A0A813H4N3</accession>
<dbReference type="EMBL" id="CAJNNV010030513">
    <property type="protein sequence ID" value="CAE8632724.1"/>
    <property type="molecule type" value="Genomic_DNA"/>
</dbReference>
<proteinExistence type="predicted"/>
<dbReference type="AlphaFoldDB" id="A0A813H4N3"/>
<dbReference type="EMBL" id="CAJNNW010037002">
    <property type="protein sequence ID" value="CAE8738780.1"/>
    <property type="molecule type" value="Genomic_DNA"/>
</dbReference>
<dbReference type="Proteomes" id="UP000626109">
    <property type="component" value="Unassembled WGS sequence"/>
</dbReference>
<gene>
    <name evidence="1" type="ORF">PGLA1383_LOCUS48654</name>
    <name evidence="2" type="ORF">PGLA1383_LOCUS56010</name>
    <name evidence="3" type="ORF">PGLA2088_LOCUS49343</name>
</gene>
<evidence type="ECO:0000313" key="2">
    <source>
        <dbReference type="EMBL" id="CAE8641338.1"/>
    </source>
</evidence>
<dbReference type="EMBL" id="CAJNNV010032879">
    <property type="protein sequence ID" value="CAE8641338.1"/>
    <property type="molecule type" value="Genomic_DNA"/>
</dbReference>
<dbReference type="Proteomes" id="UP000654075">
    <property type="component" value="Unassembled WGS sequence"/>
</dbReference>
<protein>
    <submittedName>
        <fullName evidence="1">Uncharacterized protein</fullName>
    </submittedName>
</protein>
<name>A0A813H4N3_POLGL</name>